<dbReference type="Proteomes" id="UP000887540">
    <property type="component" value="Unplaced"/>
</dbReference>
<sequence>MCIFLIANLYQRISKRTGKSCACCNKFSGWFERKPKIHSPNLLGIGYTLQGQFDPYHVDFELLCGCFHTEVNKENKD</sequence>
<name>A0A914CXJ9_9BILA</name>
<dbReference type="AlphaFoldDB" id="A0A914CXJ9"/>
<proteinExistence type="predicted"/>
<protein>
    <submittedName>
        <fullName evidence="2">Uncharacterized protein</fullName>
    </submittedName>
</protein>
<accession>A0A914CXJ9</accession>
<reference evidence="2" key="1">
    <citation type="submission" date="2022-11" db="UniProtKB">
        <authorList>
            <consortium name="WormBaseParasite"/>
        </authorList>
    </citation>
    <scope>IDENTIFICATION</scope>
</reference>
<dbReference type="WBParaSite" id="ACRNAN_scaffold15317.g26810.t1">
    <property type="protein sequence ID" value="ACRNAN_scaffold15317.g26810.t1"/>
    <property type="gene ID" value="ACRNAN_scaffold15317.g26810"/>
</dbReference>
<evidence type="ECO:0000313" key="1">
    <source>
        <dbReference type="Proteomes" id="UP000887540"/>
    </source>
</evidence>
<evidence type="ECO:0000313" key="2">
    <source>
        <dbReference type="WBParaSite" id="ACRNAN_scaffold15317.g26810.t1"/>
    </source>
</evidence>
<organism evidence="1 2">
    <name type="scientific">Acrobeloides nanus</name>
    <dbReference type="NCBI Taxonomy" id="290746"/>
    <lineage>
        <taxon>Eukaryota</taxon>
        <taxon>Metazoa</taxon>
        <taxon>Ecdysozoa</taxon>
        <taxon>Nematoda</taxon>
        <taxon>Chromadorea</taxon>
        <taxon>Rhabditida</taxon>
        <taxon>Tylenchina</taxon>
        <taxon>Cephalobomorpha</taxon>
        <taxon>Cephaloboidea</taxon>
        <taxon>Cephalobidae</taxon>
        <taxon>Acrobeloides</taxon>
    </lineage>
</organism>
<keyword evidence="1" id="KW-1185">Reference proteome</keyword>